<name>A0ABM1MUV5_NICVS</name>
<dbReference type="Pfam" id="PF00106">
    <property type="entry name" value="adh_short"/>
    <property type="match status" value="1"/>
</dbReference>
<organism evidence="2 3">
    <name type="scientific">Nicrophorus vespilloides</name>
    <name type="common">Boreal carrion beetle</name>
    <dbReference type="NCBI Taxonomy" id="110193"/>
    <lineage>
        <taxon>Eukaryota</taxon>
        <taxon>Metazoa</taxon>
        <taxon>Ecdysozoa</taxon>
        <taxon>Arthropoda</taxon>
        <taxon>Hexapoda</taxon>
        <taxon>Insecta</taxon>
        <taxon>Pterygota</taxon>
        <taxon>Neoptera</taxon>
        <taxon>Endopterygota</taxon>
        <taxon>Coleoptera</taxon>
        <taxon>Polyphaga</taxon>
        <taxon>Staphyliniformia</taxon>
        <taxon>Silphidae</taxon>
        <taxon>Nicrophorinae</taxon>
        <taxon>Nicrophorus</taxon>
    </lineage>
</organism>
<dbReference type="RefSeq" id="XP_017778355.1">
    <property type="nucleotide sequence ID" value="XM_017922866.1"/>
</dbReference>
<proteinExistence type="predicted"/>
<dbReference type="Gene3D" id="3.40.50.720">
    <property type="entry name" value="NAD(P)-binding Rossmann-like Domain"/>
    <property type="match status" value="1"/>
</dbReference>
<dbReference type="PRINTS" id="PR00081">
    <property type="entry name" value="GDHRDH"/>
</dbReference>
<dbReference type="SUPFAM" id="SSF51735">
    <property type="entry name" value="NAD(P)-binding Rossmann-fold domains"/>
    <property type="match status" value="1"/>
</dbReference>
<evidence type="ECO:0000313" key="2">
    <source>
        <dbReference type="Proteomes" id="UP000695000"/>
    </source>
</evidence>
<dbReference type="GeneID" id="108563997"/>
<sequence length="309" mass="34680">MGKCRSEVSLIGKTALITGGNSGLGFETAVDFATRGCRVIIADISDSEEKTREIIARTNNPYVTWMQVDLSDFQSVRTFATRFIENESRLDLLINNAGTSCYTNEYTASGALKLMAINHYGHFLLTHLLIDLLRKTENSRVVFTSSIIAFINCLKSGNINDPPKVWAGMLFSYLQYGNTKLCNLITSNMLSEMGIFSNAIHPGCVKTNIHQVTFKFLKEMSVLHILSVFFGRICIFMFGKTAHEGAQNILYAALETKHSGQFISDCKPYRQPRSARDDDLCRDVWEESERLAGLEPNERILPINKLNIP</sequence>
<evidence type="ECO:0000313" key="3">
    <source>
        <dbReference type="RefSeq" id="XP_017778355.1"/>
    </source>
</evidence>
<dbReference type="InterPro" id="IPR002347">
    <property type="entry name" value="SDR_fam"/>
</dbReference>
<dbReference type="PANTHER" id="PTHR43157:SF31">
    <property type="entry name" value="PHOSPHATIDYLINOSITOL-GLYCAN BIOSYNTHESIS CLASS F PROTEIN"/>
    <property type="match status" value="1"/>
</dbReference>
<keyword evidence="2" id="KW-1185">Reference proteome</keyword>
<dbReference type="PANTHER" id="PTHR43157">
    <property type="entry name" value="PHOSPHATIDYLINOSITOL-GLYCAN BIOSYNTHESIS CLASS F PROTEIN-RELATED"/>
    <property type="match status" value="1"/>
</dbReference>
<protein>
    <submittedName>
        <fullName evidence="3">Retinol dehydrogenase 11-like</fullName>
    </submittedName>
</protein>
<evidence type="ECO:0000256" key="1">
    <source>
        <dbReference type="ARBA" id="ARBA00023002"/>
    </source>
</evidence>
<gene>
    <name evidence="3" type="primary">LOC108563997</name>
</gene>
<dbReference type="Proteomes" id="UP000695000">
    <property type="component" value="Unplaced"/>
</dbReference>
<accession>A0ABM1MUV5</accession>
<keyword evidence="1" id="KW-0560">Oxidoreductase</keyword>
<reference evidence="3" key="1">
    <citation type="submission" date="2025-08" db="UniProtKB">
        <authorList>
            <consortium name="RefSeq"/>
        </authorList>
    </citation>
    <scope>IDENTIFICATION</scope>
    <source>
        <tissue evidence="3">Whole Larva</tissue>
    </source>
</reference>
<dbReference type="InterPro" id="IPR036291">
    <property type="entry name" value="NAD(P)-bd_dom_sf"/>
</dbReference>